<dbReference type="GO" id="GO:0006508">
    <property type="term" value="P:proteolysis"/>
    <property type="evidence" value="ECO:0007669"/>
    <property type="project" value="UniProtKB-KW"/>
</dbReference>
<evidence type="ECO:0000259" key="10">
    <source>
        <dbReference type="Pfam" id="PF00905"/>
    </source>
</evidence>
<accession>A0A9X2ZZB7</accession>
<organism evidence="12 13">
    <name type="scientific">Umezawaea endophytica</name>
    <dbReference type="NCBI Taxonomy" id="1654476"/>
    <lineage>
        <taxon>Bacteria</taxon>
        <taxon>Bacillati</taxon>
        <taxon>Actinomycetota</taxon>
        <taxon>Actinomycetes</taxon>
        <taxon>Pseudonocardiales</taxon>
        <taxon>Pseudonocardiaceae</taxon>
        <taxon>Umezawaea</taxon>
    </lineage>
</organism>
<evidence type="ECO:0000256" key="3">
    <source>
        <dbReference type="ARBA" id="ARBA00022676"/>
    </source>
</evidence>
<comment type="catalytic activity">
    <reaction evidence="8">
        <text>[GlcNAc-(1-&gt;4)-Mur2Ac(oyl-L-Ala-gamma-D-Glu-L-Lys-D-Ala-D-Ala)](n)-di-trans,octa-cis-undecaprenyl diphosphate + beta-D-GlcNAc-(1-&gt;4)-Mur2Ac(oyl-L-Ala-gamma-D-Glu-L-Lys-D-Ala-D-Ala)-di-trans,octa-cis-undecaprenyl diphosphate = [GlcNAc-(1-&gt;4)-Mur2Ac(oyl-L-Ala-gamma-D-Glu-L-Lys-D-Ala-D-Ala)](n+1)-di-trans,octa-cis-undecaprenyl diphosphate + di-trans,octa-cis-undecaprenyl diphosphate + H(+)</text>
        <dbReference type="Rhea" id="RHEA:23708"/>
        <dbReference type="Rhea" id="RHEA-COMP:9602"/>
        <dbReference type="Rhea" id="RHEA-COMP:9603"/>
        <dbReference type="ChEBI" id="CHEBI:15378"/>
        <dbReference type="ChEBI" id="CHEBI:58405"/>
        <dbReference type="ChEBI" id="CHEBI:60033"/>
        <dbReference type="ChEBI" id="CHEBI:78435"/>
        <dbReference type="EC" id="2.4.99.28"/>
    </reaction>
</comment>
<dbReference type="InterPro" id="IPR001264">
    <property type="entry name" value="Glyco_trans_51"/>
</dbReference>
<dbReference type="Gene3D" id="1.10.3810.10">
    <property type="entry name" value="Biosynthetic peptidoglycan transglycosylase-like"/>
    <property type="match status" value="1"/>
</dbReference>
<dbReference type="SUPFAM" id="SSF56601">
    <property type="entry name" value="beta-lactamase/transpeptidase-like"/>
    <property type="match status" value="1"/>
</dbReference>
<dbReference type="GO" id="GO:0009002">
    <property type="term" value="F:serine-type D-Ala-D-Ala carboxypeptidase activity"/>
    <property type="evidence" value="ECO:0007669"/>
    <property type="project" value="UniProtKB-EC"/>
</dbReference>
<feature type="domain" description="Penicillin-binding protein transpeptidase" evidence="10">
    <location>
        <begin position="341"/>
        <end position="582"/>
    </location>
</feature>
<keyword evidence="3" id="KW-0328">Glycosyltransferase</keyword>
<evidence type="ECO:0000256" key="9">
    <source>
        <dbReference type="SAM" id="Phobius"/>
    </source>
</evidence>
<keyword evidence="4" id="KW-0808">Transferase</keyword>
<evidence type="ECO:0000256" key="1">
    <source>
        <dbReference type="ARBA" id="ARBA00022645"/>
    </source>
</evidence>
<keyword evidence="6" id="KW-0511">Multifunctional enzyme</keyword>
<protein>
    <submittedName>
        <fullName evidence="12">Penicillin-binding protein</fullName>
    </submittedName>
</protein>
<gene>
    <name evidence="12" type="ORF">NZH93_10360</name>
</gene>
<proteinExistence type="predicted"/>
<dbReference type="GO" id="GO:0008955">
    <property type="term" value="F:peptidoglycan glycosyltransferase activity"/>
    <property type="evidence" value="ECO:0007669"/>
    <property type="project" value="UniProtKB-EC"/>
</dbReference>
<keyword evidence="9" id="KW-1133">Transmembrane helix</keyword>
<dbReference type="GO" id="GO:0009252">
    <property type="term" value="P:peptidoglycan biosynthetic process"/>
    <property type="evidence" value="ECO:0007669"/>
    <property type="project" value="TreeGrafter"/>
</dbReference>
<evidence type="ECO:0000256" key="4">
    <source>
        <dbReference type="ARBA" id="ARBA00022679"/>
    </source>
</evidence>
<comment type="caution">
    <text evidence="12">The sequence shown here is derived from an EMBL/GenBank/DDBJ whole genome shotgun (WGS) entry which is preliminary data.</text>
</comment>
<dbReference type="EMBL" id="JANYMP010000004">
    <property type="protein sequence ID" value="MCS7477254.1"/>
    <property type="molecule type" value="Genomic_DNA"/>
</dbReference>
<evidence type="ECO:0000313" key="13">
    <source>
        <dbReference type="Proteomes" id="UP001141259"/>
    </source>
</evidence>
<dbReference type="InterPro" id="IPR050396">
    <property type="entry name" value="Glycosyltr_51/Transpeptidase"/>
</dbReference>
<keyword evidence="9" id="KW-0472">Membrane</keyword>
<dbReference type="InterPro" id="IPR012338">
    <property type="entry name" value="Beta-lactam/transpept-like"/>
</dbReference>
<evidence type="ECO:0000256" key="7">
    <source>
        <dbReference type="ARBA" id="ARBA00034000"/>
    </source>
</evidence>
<comment type="catalytic activity">
    <reaction evidence="7">
        <text>Preferential cleavage: (Ac)2-L-Lys-D-Ala-|-D-Ala. Also transpeptidation of peptidyl-alanyl moieties that are N-acyl substituents of D-alanine.</text>
        <dbReference type="EC" id="3.4.16.4"/>
    </reaction>
</comment>
<evidence type="ECO:0000313" key="12">
    <source>
        <dbReference type="EMBL" id="MCS7477254.1"/>
    </source>
</evidence>
<evidence type="ECO:0000259" key="11">
    <source>
        <dbReference type="Pfam" id="PF00912"/>
    </source>
</evidence>
<evidence type="ECO:0000256" key="5">
    <source>
        <dbReference type="ARBA" id="ARBA00022801"/>
    </source>
</evidence>
<dbReference type="SUPFAM" id="SSF53955">
    <property type="entry name" value="Lysozyme-like"/>
    <property type="match status" value="1"/>
</dbReference>
<dbReference type="GO" id="GO:0008658">
    <property type="term" value="F:penicillin binding"/>
    <property type="evidence" value="ECO:0007669"/>
    <property type="project" value="InterPro"/>
</dbReference>
<dbReference type="Pfam" id="PF00905">
    <property type="entry name" value="Transpeptidase"/>
    <property type="match status" value="1"/>
</dbReference>
<feature type="domain" description="Glycosyl transferase family 51" evidence="11">
    <location>
        <begin position="115"/>
        <end position="223"/>
    </location>
</feature>
<keyword evidence="2" id="KW-0645">Protease</keyword>
<evidence type="ECO:0000256" key="8">
    <source>
        <dbReference type="ARBA" id="ARBA00049902"/>
    </source>
</evidence>
<dbReference type="InterPro" id="IPR023346">
    <property type="entry name" value="Lysozyme-like_dom_sf"/>
</dbReference>
<dbReference type="Proteomes" id="UP001141259">
    <property type="component" value="Unassembled WGS sequence"/>
</dbReference>
<keyword evidence="13" id="KW-1185">Reference proteome</keyword>
<reference evidence="12" key="1">
    <citation type="submission" date="2022-08" db="EMBL/GenBank/DDBJ databases">
        <authorList>
            <person name="Tistechok S."/>
            <person name="Samborskyy M."/>
            <person name="Roman I."/>
        </authorList>
    </citation>
    <scope>NUCLEOTIDE SEQUENCE</scope>
    <source>
        <strain evidence="12">DSM 103496</strain>
    </source>
</reference>
<evidence type="ECO:0000256" key="6">
    <source>
        <dbReference type="ARBA" id="ARBA00023268"/>
    </source>
</evidence>
<feature type="transmembrane region" description="Helical" evidence="9">
    <location>
        <begin position="24"/>
        <end position="43"/>
    </location>
</feature>
<name>A0A9X2ZZB7_9PSEU</name>
<evidence type="ECO:0000256" key="2">
    <source>
        <dbReference type="ARBA" id="ARBA00022670"/>
    </source>
</evidence>
<dbReference type="PANTHER" id="PTHR32282:SF34">
    <property type="entry name" value="PENICILLIN-BINDING PROTEIN 1A"/>
    <property type="match status" value="1"/>
</dbReference>
<keyword evidence="1" id="KW-0121">Carboxypeptidase</keyword>
<dbReference type="AlphaFoldDB" id="A0A9X2ZZB7"/>
<dbReference type="RefSeq" id="WP_259622766.1">
    <property type="nucleotide sequence ID" value="NZ_JANYMP010000004.1"/>
</dbReference>
<keyword evidence="9" id="KW-0812">Transmembrane</keyword>
<dbReference type="InterPro" id="IPR001460">
    <property type="entry name" value="PCN-bd_Tpept"/>
</dbReference>
<dbReference type="PANTHER" id="PTHR32282">
    <property type="entry name" value="BINDING PROTEIN TRANSPEPTIDASE, PUTATIVE-RELATED"/>
    <property type="match status" value="1"/>
</dbReference>
<dbReference type="GO" id="GO:0030288">
    <property type="term" value="C:outer membrane-bounded periplasmic space"/>
    <property type="evidence" value="ECO:0007669"/>
    <property type="project" value="TreeGrafter"/>
</dbReference>
<dbReference type="Gene3D" id="3.40.710.10">
    <property type="entry name" value="DD-peptidase/beta-lactamase superfamily"/>
    <property type="match status" value="1"/>
</dbReference>
<dbReference type="Pfam" id="PF00912">
    <property type="entry name" value="Transgly"/>
    <property type="match status" value="1"/>
</dbReference>
<keyword evidence="5" id="KW-0378">Hydrolase</keyword>
<dbReference type="InterPro" id="IPR036950">
    <property type="entry name" value="PBP_transglycosylase"/>
</dbReference>
<sequence length="635" mass="67749">MSEQPNAEGARPERKRVWRRVRRIGYLVVALVVLAPVGAFAVVNQAVDVPSPTEISARQEKVVKILYADGTEMTRIAPQGANRELISGEITDVVKYALLAAEQPDYDSSSDLDFGSGIAKQYLRMVTEPDRNAWRARFTELVTARKLSARYGKEPVLRGYLDTVYLGRKAYGFAAAARMYYDKDVRKLTGTEAAMIAGLVRDPDRSEDTAFATARWTAVMDTMAERGWITRDYRDSQRFPAPLPVERTRIDPLEGPRAFIQAQVVRELEGVGIPLDRALLMGITVRTTIDPKAQRAAETAVAEVMAGQPAALRQSLTAVEPTKGAVRAYWAGNDGGGTDFALDTLQHPGTAFTPFALTAALQKGLGLGEKYDGTSPRTFDNRTIRNRGDVATCGKECTLRAATAQDTMTAYFDLVLTEVGTRPVATAARAAGIPATVQIANVRRELLVGADGGAPDATISVGGGDTLIRPFDLAVAYGTFAAEGVHHEPYFVERVETAGDQVVYQHADSARVAFDGDAAKSKAVAGNVTAALRGVPETWKVACANRECAGKPGTFGLADSPTDVSAAWMAGYTPSLAAAVWVGTGTGDVKVVDSTGADVDGAGLPGAVWKRFMDKALEGTPAQTFPVVSPIGLAG</sequence>